<feature type="domain" description="PPM-type phosphatase" evidence="2">
    <location>
        <begin position="10"/>
        <end position="314"/>
    </location>
</feature>
<sequence length="439" mass="48779">MSKTTCWNLRVSAEANQGGRKYMEDVTAVHFERVNSVEFASFAIFDGHGGREASHFAKDHLMGFIKREKGFFSTRCDLVKKAIRAGFLACHEAMAKKLPDWPKTVMGHPCTAGTTAALVIIRGNKLYVAHVGDSAVIMGIQRDDDAPLETMTLTEDHKPESPKERRRIEAHGGTVINKAGVNRVVWERPKLSHSGAVRRSTELDKIPFLAVARSLGDLWSWNAKTSSYVVSPDPDVEVHDLNKSGSRFVILASDGVTNMIRSHDAVNMVSEFEARKKRGEVAGTSAHELVRNALRRWSERNMRADNSSAIVVYIEKKKMEPKNCAQSYTESWESTNKNRHVKTPVSEKIAKRIAQLRPPLTEVPQIKTAPLKTSRKRVTTENNNLISPPLKKSKSTPAKASTGLSTSSARSARRRSTRLAVKDCDRGLTRSAARKRASL</sequence>
<gene>
    <name evidence="3" type="ORF">OKIOD_LOCUS5882</name>
</gene>
<dbReference type="Gene3D" id="3.60.40.10">
    <property type="entry name" value="PPM-type phosphatase domain"/>
    <property type="match status" value="1"/>
</dbReference>
<evidence type="ECO:0000313" key="4">
    <source>
        <dbReference type="Proteomes" id="UP001158576"/>
    </source>
</evidence>
<protein>
    <submittedName>
        <fullName evidence="3">Oidioi.mRNA.OKI2018_I69.XSR.g14324.t1.cds</fullName>
    </submittedName>
</protein>
<dbReference type="CDD" id="cd00143">
    <property type="entry name" value="PP2Cc"/>
    <property type="match status" value="1"/>
</dbReference>
<dbReference type="PANTHER" id="PTHR47992">
    <property type="entry name" value="PROTEIN PHOSPHATASE"/>
    <property type="match status" value="1"/>
</dbReference>
<evidence type="ECO:0000256" key="1">
    <source>
        <dbReference type="SAM" id="MobiDB-lite"/>
    </source>
</evidence>
<dbReference type="InterPro" id="IPR015655">
    <property type="entry name" value="PP2C"/>
</dbReference>
<name>A0ABN7SIB9_OIKDI</name>
<reference evidence="3 4" key="1">
    <citation type="submission" date="2021-04" db="EMBL/GenBank/DDBJ databases">
        <authorList>
            <person name="Bliznina A."/>
        </authorList>
    </citation>
    <scope>NUCLEOTIDE SEQUENCE [LARGE SCALE GENOMIC DNA]</scope>
</reference>
<proteinExistence type="predicted"/>
<dbReference type="Pfam" id="PF00481">
    <property type="entry name" value="PP2C"/>
    <property type="match status" value="1"/>
</dbReference>
<evidence type="ECO:0000313" key="3">
    <source>
        <dbReference type="EMBL" id="CAG5095761.1"/>
    </source>
</evidence>
<dbReference type="SUPFAM" id="SSF81606">
    <property type="entry name" value="PP2C-like"/>
    <property type="match status" value="1"/>
</dbReference>
<dbReference type="EMBL" id="OU015569">
    <property type="protein sequence ID" value="CAG5095761.1"/>
    <property type="molecule type" value="Genomic_DNA"/>
</dbReference>
<keyword evidence="4" id="KW-1185">Reference proteome</keyword>
<evidence type="ECO:0000259" key="2">
    <source>
        <dbReference type="PROSITE" id="PS51746"/>
    </source>
</evidence>
<dbReference type="PROSITE" id="PS51746">
    <property type="entry name" value="PPM_2"/>
    <property type="match status" value="1"/>
</dbReference>
<dbReference type="Proteomes" id="UP001158576">
    <property type="component" value="Chromosome XSR"/>
</dbReference>
<dbReference type="InterPro" id="IPR001932">
    <property type="entry name" value="PPM-type_phosphatase-like_dom"/>
</dbReference>
<dbReference type="InterPro" id="IPR036457">
    <property type="entry name" value="PPM-type-like_dom_sf"/>
</dbReference>
<accession>A0ABN7SIB9</accession>
<feature type="compositionally biased region" description="Low complexity" evidence="1">
    <location>
        <begin position="387"/>
        <end position="410"/>
    </location>
</feature>
<organism evidence="3 4">
    <name type="scientific">Oikopleura dioica</name>
    <name type="common">Tunicate</name>
    <dbReference type="NCBI Taxonomy" id="34765"/>
    <lineage>
        <taxon>Eukaryota</taxon>
        <taxon>Metazoa</taxon>
        <taxon>Chordata</taxon>
        <taxon>Tunicata</taxon>
        <taxon>Appendicularia</taxon>
        <taxon>Copelata</taxon>
        <taxon>Oikopleuridae</taxon>
        <taxon>Oikopleura</taxon>
    </lineage>
</organism>
<feature type="region of interest" description="Disordered" evidence="1">
    <location>
        <begin position="360"/>
        <end position="439"/>
    </location>
</feature>
<dbReference type="SMART" id="SM00332">
    <property type="entry name" value="PP2Cc"/>
    <property type="match status" value="1"/>
</dbReference>